<dbReference type="GO" id="GO:0140097">
    <property type="term" value="F:catalytic activity, acting on DNA"/>
    <property type="evidence" value="ECO:0007669"/>
    <property type="project" value="UniProtKB-ARBA"/>
</dbReference>
<dbReference type="InterPro" id="IPR027417">
    <property type="entry name" value="P-loop_NTPase"/>
</dbReference>
<dbReference type="InterPro" id="IPR038718">
    <property type="entry name" value="SNF2-like_sf"/>
</dbReference>
<gene>
    <name evidence="4" type="ORF">Metlim_0194</name>
</gene>
<dbReference type="FunFam" id="3.40.50.300:FF:000533">
    <property type="entry name" value="Helicase, Snf2 family"/>
    <property type="match status" value="1"/>
</dbReference>
<evidence type="ECO:0000259" key="3">
    <source>
        <dbReference type="PROSITE" id="PS51194"/>
    </source>
</evidence>
<dbReference type="PROSITE" id="PS51192">
    <property type="entry name" value="HELICASE_ATP_BIND_1"/>
    <property type="match status" value="1"/>
</dbReference>
<dbReference type="InterPro" id="IPR001650">
    <property type="entry name" value="Helicase_C-like"/>
</dbReference>
<evidence type="ECO:0000313" key="4">
    <source>
        <dbReference type="EMBL" id="EHQ34347.1"/>
    </source>
</evidence>
<dbReference type="GO" id="GO:0005524">
    <property type="term" value="F:ATP binding"/>
    <property type="evidence" value="ECO:0007669"/>
    <property type="project" value="InterPro"/>
</dbReference>
<accession>H1YZT5</accession>
<dbReference type="Pfam" id="PF12419">
    <property type="entry name" value="DUF3670"/>
    <property type="match status" value="1"/>
</dbReference>
<name>H1YZT5_9EURY</name>
<evidence type="ECO:0000259" key="2">
    <source>
        <dbReference type="PROSITE" id="PS51192"/>
    </source>
</evidence>
<dbReference type="GO" id="GO:0120545">
    <property type="term" value="F:nucleic acid conformation isomerase activity"/>
    <property type="evidence" value="ECO:0007669"/>
    <property type="project" value="UniProtKB-ARBA"/>
</dbReference>
<dbReference type="SMART" id="SM00487">
    <property type="entry name" value="DEXDc"/>
    <property type="match status" value="1"/>
</dbReference>
<keyword evidence="1" id="KW-0378">Hydrolase</keyword>
<dbReference type="Pfam" id="PF00271">
    <property type="entry name" value="Helicase_C"/>
    <property type="match status" value="1"/>
</dbReference>
<dbReference type="Pfam" id="PF00176">
    <property type="entry name" value="SNF2-rel_dom"/>
    <property type="match status" value="1"/>
</dbReference>
<dbReference type="GO" id="GO:0016787">
    <property type="term" value="F:hydrolase activity"/>
    <property type="evidence" value="ECO:0007669"/>
    <property type="project" value="UniProtKB-KW"/>
</dbReference>
<dbReference type="CDD" id="cd18793">
    <property type="entry name" value="SF2_C_SNF"/>
    <property type="match status" value="1"/>
</dbReference>
<dbReference type="Gene3D" id="3.40.50.300">
    <property type="entry name" value="P-loop containing nucleotide triphosphate hydrolases"/>
    <property type="match status" value="1"/>
</dbReference>
<dbReference type="EMBL" id="CM001436">
    <property type="protein sequence ID" value="EHQ34347.1"/>
    <property type="molecule type" value="Genomic_DNA"/>
</dbReference>
<dbReference type="STRING" id="937775.Metlim_0194"/>
<reference evidence="4 5" key="1">
    <citation type="submission" date="2011-10" db="EMBL/GenBank/DDBJ databases">
        <title>The Improved High-Quality Draft genome of Methanoplanus limicola DSM 2279.</title>
        <authorList>
            <consortium name="US DOE Joint Genome Institute (JGI-PGF)"/>
            <person name="Lucas S."/>
            <person name="Copeland A."/>
            <person name="Lapidus A."/>
            <person name="Glavina del Rio T."/>
            <person name="Dalin E."/>
            <person name="Tice H."/>
            <person name="Bruce D."/>
            <person name="Goodwin L."/>
            <person name="Pitluck S."/>
            <person name="Peters L."/>
            <person name="Mikhailova N."/>
            <person name="Lu M."/>
            <person name="Kyrpides N."/>
            <person name="Mavromatis K."/>
            <person name="Ivanova N."/>
            <person name="Markowitz V."/>
            <person name="Cheng J.-F."/>
            <person name="Hugenholtz P."/>
            <person name="Woyke T."/>
            <person name="Wu D."/>
            <person name="Wirth R."/>
            <person name="Brambilla E.-M."/>
            <person name="Klenk H.-P."/>
            <person name="Eisen J.A."/>
        </authorList>
    </citation>
    <scope>NUCLEOTIDE SEQUENCE [LARGE SCALE GENOMIC DNA]</scope>
    <source>
        <strain evidence="4 5">DSM 2279</strain>
    </source>
</reference>
<dbReference type="Proteomes" id="UP000005741">
    <property type="component" value="Chromosome"/>
</dbReference>
<evidence type="ECO:0000256" key="1">
    <source>
        <dbReference type="ARBA" id="ARBA00022801"/>
    </source>
</evidence>
<dbReference type="InterPro" id="IPR000330">
    <property type="entry name" value="SNF2_N"/>
</dbReference>
<dbReference type="InParanoid" id="H1YZT5"/>
<proteinExistence type="predicted"/>
<dbReference type="PANTHER" id="PTHR10799">
    <property type="entry name" value="SNF2/RAD54 HELICASE FAMILY"/>
    <property type="match status" value="1"/>
</dbReference>
<dbReference type="InterPro" id="IPR049730">
    <property type="entry name" value="SNF2/RAD54-like_C"/>
</dbReference>
<dbReference type="PROSITE" id="PS51194">
    <property type="entry name" value="HELICASE_CTER"/>
    <property type="match status" value="1"/>
</dbReference>
<evidence type="ECO:0000313" key="5">
    <source>
        <dbReference type="Proteomes" id="UP000005741"/>
    </source>
</evidence>
<feature type="domain" description="Helicase ATP-binding" evidence="2">
    <location>
        <begin position="558"/>
        <end position="718"/>
    </location>
</feature>
<dbReference type="AlphaFoldDB" id="H1YZT5"/>
<dbReference type="Gene3D" id="3.40.50.10810">
    <property type="entry name" value="Tandem AAA-ATPase domain"/>
    <property type="match status" value="1"/>
</dbReference>
<dbReference type="PATRIC" id="fig|937775.9.peg.232"/>
<dbReference type="SUPFAM" id="SSF52540">
    <property type="entry name" value="P-loop containing nucleoside triphosphate hydrolases"/>
    <property type="match status" value="2"/>
</dbReference>
<dbReference type="SMART" id="SM00490">
    <property type="entry name" value="HELICc"/>
    <property type="match status" value="1"/>
</dbReference>
<feature type="domain" description="Helicase C-terminal" evidence="3">
    <location>
        <begin position="838"/>
        <end position="997"/>
    </location>
</feature>
<dbReference type="InterPro" id="IPR022138">
    <property type="entry name" value="DUF3670"/>
</dbReference>
<sequence>MEMTDNKTTTDIKTGPEVTLHAFWDREEDSLVIWGEDFTKTGDKPKRKRKKNVPHPFAASPATLIISLEKLFPGTIASVTTGSSSIMLPGDKSGTPLSSSEEIPEDYKTSGFIVPTLSIRSKDLFFLLESVNQDSEVSAGDSLEYWRLCLSYTVFITSAGLIVPKVHYDYPDTLRTGWMPVKFGYTMKNYHSLLESSAPKVALSGGEEQEEVFESFISSAIKAVVGQSLGPKSGGNRKEKRVSHRTSVDQQFIEYLKGERDQFTSEEYKLGNFARVMKPHLEQAESKAREYENELRQSLEDVFIPLIRVSNNPDNIYSDWLLTFGFQSESDPSQIYSTYDFWSDPAISEYSKAGYLKAINEGSEIYPLLKESAGDMYREPVILPADDAFDLLLNYSAKLEESGFVIETPSWWKKPAKKAGLKVSVESDDENDFSASSIADFSWEVAVGSTKLNAEEFEDLVMQKIPVIKYRGNWIRLNADEIKSQIERLKKRFPDGKVTAAEMLRLDAEEDTEVCVKGRAGEMLAAIREPGKMPQVSLPETFTGTLRPYQERGLCWLSYMLGFGFGTCLADDMGLGKTIQLIAYLASDPDGTEKTLIVAPMSVLGNWKREINRFLPGADVYIHHGAARSKGEDFVSVIQEHRIILTTYQLIPRDAEVFENMEWDLIVLDEAQNIKNHRTKQSRTVRKLNGRKKVALTGTPVENRLQELWSIMDFLNPGFLGTYTDFKAIYGDSKLNENSGEVLRRLIRPFMLRRLKSDKTIIQDLPDKMEMKVFCPLSEEQAALYAASVAEMLEDIEESSGIERKGRVLRALTRLKQICNHPALFLKEGKLKEGQSGKLDRLVEMLEEVTENDEKALIFTQYATFADLLKDYLIAEAKVPVYLIHGGVSRGQREIMINRFQKSAGPAIFILSLKAGGTGLNLTAASHVFHIDRWWNPAVESQATDRAYRIGQDKNVQVRMMISSGTLEEKIDAMIERKKDLADKVLTSGDKWLTDLSNDEIRDIITLRVEEDELL</sequence>
<dbReference type="InterPro" id="IPR014001">
    <property type="entry name" value="Helicase_ATP-bd"/>
</dbReference>
<keyword evidence="5" id="KW-1185">Reference proteome</keyword>
<dbReference type="CDD" id="cd18012">
    <property type="entry name" value="DEXQc_arch_SWI2_SNF2"/>
    <property type="match status" value="1"/>
</dbReference>
<organism evidence="4 5">
    <name type="scientific">Methanoplanus limicola DSM 2279</name>
    <dbReference type="NCBI Taxonomy" id="937775"/>
    <lineage>
        <taxon>Archaea</taxon>
        <taxon>Methanobacteriati</taxon>
        <taxon>Methanobacteriota</taxon>
        <taxon>Stenosarchaea group</taxon>
        <taxon>Methanomicrobia</taxon>
        <taxon>Methanomicrobiales</taxon>
        <taxon>Methanomicrobiaceae</taxon>
        <taxon>Methanoplanus</taxon>
    </lineage>
</organism>
<dbReference type="HOGENOM" id="CLU_000315_21_8_2"/>
<protein>
    <submittedName>
        <fullName evidence="4">SNF2-related protein</fullName>
    </submittedName>
</protein>